<gene>
    <name evidence="2" type="ORF">PYW07_005402</name>
</gene>
<proteinExistence type="predicted"/>
<accession>A0AAD7YEF3</accession>
<name>A0AAD7YEF3_MYTSE</name>
<feature type="region of interest" description="Disordered" evidence="1">
    <location>
        <begin position="22"/>
        <end position="75"/>
    </location>
</feature>
<dbReference type="AlphaFoldDB" id="A0AAD7YEF3"/>
<dbReference type="EMBL" id="JARGEI010000021">
    <property type="protein sequence ID" value="KAJ8712560.1"/>
    <property type="molecule type" value="Genomic_DNA"/>
</dbReference>
<sequence length="419" mass="46934">MEREKPTSVLLEKQREALVKSVEVATDRGRDEGLSGAEPSPGAGGPADGPGRRTDDVTRPGRDLTTPPLPRARWGPARRPLELSLARHEELATRAEAVLRRLLLTDNYDSVSNFISLFEAWERAGEPLAPLYARYAPPIRAHKHTCVGLGLELVRRWRALERTFGGVTRATALLSCEEAVAAVREYVTRGDGPAAVLAAEKEHVMVGIQIRVDGRPGVMLADPGYHVPRIVTVMQDRNYPHTGWFVQSDEAHCRKEYSYSFNPLNPGYIEWHEKETRGDAVKCQTSLVFAARPYLDGVNVTERRNLVYNFRSLLSRDQKGHLIAGLYFPVGATTKDAQFTLFLNNGPDKRKTKYKFSTFADPLNIPETISEEIQLCNAKMNYKQGELLSIICQLAQVMANQAFIDQMLEINDDICRMCL</sequence>
<organism evidence="2 3">
    <name type="scientific">Mythimna separata</name>
    <name type="common">Oriental armyworm</name>
    <name type="synonym">Pseudaletia separata</name>
    <dbReference type="NCBI Taxonomy" id="271217"/>
    <lineage>
        <taxon>Eukaryota</taxon>
        <taxon>Metazoa</taxon>
        <taxon>Ecdysozoa</taxon>
        <taxon>Arthropoda</taxon>
        <taxon>Hexapoda</taxon>
        <taxon>Insecta</taxon>
        <taxon>Pterygota</taxon>
        <taxon>Neoptera</taxon>
        <taxon>Endopterygota</taxon>
        <taxon>Lepidoptera</taxon>
        <taxon>Glossata</taxon>
        <taxon>Ditrysia</taxon>
        <taxon>Noctuoidea</taxon>
        <taxon>Noctuidae</taxon>
        <taxon>Noctuinae</taxon>
        <taxon>Hadenini</taxon>
        <taxon>Mythimna</taxon>
    </lineage>
</organism>
<keyword evidence="3" id="KW-1185">Reference proteome</keyword>
<comment type="caution">
    <text evidence="2">The sequence shown here is derived from an EMBL/GenBank/DDBJ whole genome shotgun (WGS) entry which is preliminary data.</text>
</comment>
<evidence type="ECO:0000313" key="2">
    <source>
        <dbReference type="EMBL" id="KAJ8712560.1"/>
    </source>
</evidence>
<evidence type="ECO:0000256" key="1">
    <source>
        <dbReference type="SAM" id="MobiDB-lite"/>
    </source>
</evidence>
<reference evidence="2" key="1">
    <citation type="submission" date="2023-03" db="EMBL/GenBank/DDBJ databases">
        <title>Chromosome-level genomes of two armyworms, Mythimna separata and Mythimna loreyi, provide insights into the biosynthesis and reception of sex pheromones.</title>
        <authorList>
            <person name="Zhao H."/>
        </authorList>
    </citation>
    <scope>NUCLEOTIDE SEQUENCE</scope>
    <source>
        <strain evidence="2">BeijingLab</strain>
        <tissue evidence="2">Pupa</tissue>
    </source>
</reference>
<dbReference type="Proteomes" id="UP001231518">
    <property type="component" value="Chromosome 17"/>
</dbReference>
<evidence type="ECO:0000313" key="3">
    <source>
        <dbReference type="Proteomes" id="UP001231518"/>
    </source>
</evidence>
<feature type="compositionally biased region" description="Basic and acidic residues" evidence="1">
    <location>
        <begin position="50"/>
        <end position="62"/>
    </location>
</feature>
<protein>
    <submittedName>
        <fullName evidence="2">Uncharacterized protein</fullName>
    </submittedName>
</protein>